<comment type="caution">
    <text evidence="8">The sequence shown here is derived from an EMBL/GenBank/DDBJ whole genome shotgun (WGS) entry which is preliminary data.</text>
</comment>
<dbReference type="Pfam" id="PF00746">
    <property type="entry name" value="Gram_pos_anchor"/>
    <property type="match status" value="1"/>
</dbReference>
<organism evidence="8 9">
    <name type="scientific">Pseudomonas chlororaphis subsp. aurantiaca</name>
    <dbReference type="NCBI Taxonomy" id="86192"/>
    <lineage>
        <taxon>Bacteria</taxon>
        <taxon>Pseudomonadati</taxon>
        <taxon>Pseudomonadota</taxon>
        <taxon>Gammaproteobacteria</taxon>
        <taxon>Pseudomonadales</taxon>
        <taxon>Pseudomonadaceae</taxon>
        <taxon>Pseudomonas</taxon>
    </lineage>
</organism>
<reference evidence="8" key="1">
    <citation type="submission" date="2020-12" db="EMBL/GenBank/DDBJ databases">
        <title>Generalized mutagenesis with transposon Tn5. A laboratory procedure for the identification of genes responsible for a bacterial phenotype and its regulation, illustrated with phenazine production in Pseudomonas chlororaphis.</title>
        <authorList>
            <person name="Muzio F."/>
            <person name="Sobrero P."/>
            <person name="Agaras B."/>
            <person name="Valverde C."/>
        </authorList>
    </citation>
    <scope>NUCLEOTIDE SEQUENCE</scope>
    <source>
        <strain evidence="8">SMMP3</strain>
    </source>
</reference>
<evidence type="ECO:0000313" key="8">
    <source>
        <dbReference type="EMBL" id="MBU4632929.1"/>
    </source>
</evidence>
<evidence type="ECO:0000256" key="5">
    <source>
        <dbReference type="SAM" id="Phobius"/>
    </source>
</evidence>
<evidence type="ECO:0000256" key="4">
    <source>
        <dbReference type="SAM" id="MobiDB-lite"/>
    </source>
</evidence>
<name>A0AAJ1E209_9PSED</name>
<feature type="region of interest" description="Disordered" evidence="4">
    <location>
        <begin position="232"/>
        <end position="264"/>
    </location>
</feature>
<feature type="compositionally biased region" description="Pro residues" evidence="4">
    <location>
        <begin position="241"/>
        <end position="259"/>
    </location>
</feature>
<feature type="transmembrane region" description="Helical" evidence="5">
    <location>
        <begin position="270"/>
        <end position="287"/>
    </location>
</feature>
<dbReference type="AlphaFoldDB" id="A0AAJ1E209"/>
<dbReference type="RefSeq" id="WP_216310561.1">
    <property type="nucleotide sequence ID" value="NZ_JAEEFW010000003.1"/>
</dbReference>
<evidence type="ECO:0000256" key="1">
    <source>
        <dbReference type="ARBA" id="ARBA00022512"/>
    </source>
</evidence>
<dbReference type="NCBIfam" id="TIGR01167">
    <property type="entry name" value="LPXTG_anchor"/>
    <property type="match status" value="1"/>
</dbReference>
<evidence type="ECO:0000259" key="7">
    <source>
        <dbReference type="Pfam" id="PF25800"/>
    </source>
</evidence>
<dbReference type="Pfam" id="PF25800">
    <property type="entry name" value="FimV_N"/>
    <property type="match status" value="1"/>
</dbReference>
<keyword evidence="2" id="KW-0964">Secreted</keyword>
<keyword evidence="3" id="KW-0572">Peptidoglycan-anchor</keyword>
<accession>A0AAJ1E209</accession>
<feature type="domain" description="Gram-positive cocci surface proteins LPxTG" evidence="6">
    <location>
        <begin position="267"/>
        <end position="292"/>
    </location>
</feature>
<sequence length="411" mass="44128">MFQSLLAALRGSVGSSCLGNRPWRLLPLLATLYSSLASAVGLGEITVHSALNQPLEAEIALVQAQGLEEGELSVSLATAGEFKQAGIERLPFLEDLRFTPILQGERRVIRVVSSKPVNEPFLDFLLQVNQANGRQLREYTLLIDPPGSPEIAPAPLREITKAEPAIATQAPPAAAKTVDPIAGQLAQAQQANQQLQDQARELRNTLQQRDEQLARQQQQLVELQRQLAEIQSKPAANPAPASAPVPATPTAVSPPPPAEQAPEAEGSNPWLMLAALLLMALLVLLVMRRRRQSAAVPEAQMSPESRPTRTLATAVTTVAAQEPFRSTPPVAPVQPVAGDRLTDREPSIDVDWDLIAPPDLSSVPSSPAATPAPFNADSIVWRLEEPDEPGSATKAEAESDAQAQNVWPKLR</sequence>
<keyword evidence="5" id="KW-1133">Transmembrane helix</keyword>
<evidence type="ECO:0000313" key="9">
    <source>
        <dbReference type="Proteomes" id="UP000787568"/>
    </source>
</evidence>
<evidence type="ECO:0000256" key="2">
    <source>
        <dbReference type="ARBA" id="ARBA00022525"/>
    </source>
</evidence>
<gene>
    <name evidence="8" type="ORF">I8747_08930</name>
</gene>
<keyword evidence="1" id="KW-0134">Cell wall</keyword>
<dbReference type="Proteomes" id="UP000787568">
    <property type="component" value="Unassembled WGS sequence"/>
</dbReference>
<feature type="domain" description="FimV N-terminal" evidence="7">
    <location>
        <begin position="40"/>
        <end position="146"/>
    </location>
</feature>
<dbReference type="InterPro" id="IPR057840">
    <property type="entry name" value="FimV_N"/>
</dbReference>
<evidence type="ECO:0000256" key="3">
    <source>
        <dbReference type="ARBA" id="ARBA00023088"/>
    </source>
</evidence>
<keyword evidence="5" id="KW-0472">Membrane</keyword>
<evidence type="ECO:0000259" key="6">
    <source>
        <dbReference type="Pfam" id="PF00746"/>
    </source>
</evidence>
<protein>
    <submittedName>
        <fullName evidence="8">LPXTG cell wall anchor domain-containing protein</fullName>
    </submittedName>
</protein>
<dbReference type="EMBL" id="JAEEFW010000003">
    <property type="protein sequence ID" value="MBU4632929.1"/>
    <property type="molecule type" value="Genomic_DNA"/>
</dbReference>
<keyword evidence="5" id="KW-0812">Transmembrane</keyword>
<proteinExistence type="predicted"/>
<feature type="region of interest" description="Disordered" evidence="4">
    <location>
        <begin position="384"/>
        <end position="411"/>
    </location>
</feature>
<dbReference type="InterPro" id="IPR019931">
    <property type="entry name" value="LPXTG_anchor"/>
</dbReference>